<accession>A0A6J7W568</accession>
<sequence>MAGVRQTAKSPASFFSGTQLRNCGVNERESPPIIIKTEQSSSAISGEELSEILVAISGPKTPTEFITAVSTAYAVRT</sequence>
<name>A0A6J7W568_9ZZZZ</name>
<dbReference type="EMBL" id="CAFBSA010000026">
    <property type="protein sequence ID" value="CAB5144405.1"/>
    <property type="molecule type" value="Genomic_DNA"/>
</dbReference>
<dbReference type="AlphaFoldDB" id="A0A6J7W568"/>
<proteinExistence type="predicted"/>
<evidence type="ECO:0000313" key="1">
    <source>
        <dbReference type="EMBL" id="CAB5144405.1"/>
    </source>
</evidence>
<organism evidence="1">
    <name type="scientific">freshwater metagenome</name>
    <dbReference type="NCBI Taxonomy" id="449393"/>
    <lineage>
        <taxon>unclassified sequences</taxon>
        <taxon>metagenomes</taxon>
        <taxon>ecological metagenomes</taxon>
    </lineage>
</organism>
<reference evidence="1" key="1">
    <citation type="submission" date="2020-05" db="EMBL/GenBank/DDBJ databases">
        <authorList>
            <person name="Chiriac C."/>
            <person name="Salcher M."/>
            <person name="Ghai R."/>
            <person name="Kavagutti S V."/>
        </authorList>
    </citation>
    <scope>NUCLEOTIDE SEQUENCE</scope>
</reference>
<gene>
    <name evidence="1" type="ORF">UFOPK4442_00255</name>
</gene>
<protein>
    <submittedName>
        <fullName evidence="1">Unannotated protein</fullName>
    </submittedName>
</protein>